<dbReference type="Proteomes" id="UP000712157">
    <property type="component" value="Unassembled WGS sequence"/>
</dbReference>
<dbReference type="EMBL" id="JAHQCW010000043">
    <property type="protein sequence ID" value="MBU9738876.1"/>
    <property type="molecule type" value="Genomic_DNA"/>
</dbReference>
<comment type="caution">
    <text evidence="1">The sequence shown here is derived from an EMBL/GenBank/DDBJ whole genome shotgun (WGS) entry which is preliminary data.</text>
</comment>
<accession>A0A949K6X0</accession>
<gene>
    <name evidence="1" type="ORF">KTH89_20280</name>
</gene>
<organism evidence="1 2">
    <name type="scientific">Diplocloster agilis</name>
    <dbReference type="NCBI Taxonomy" id="2850323"/>
    <lineage>
        <taxon>Bacteria</taxon>
        <taxon>Bacillati</taxon>
        <taxon>Bacillota</taxon>
        <taxon>Clostridia</taxon>
        <taxon>Lachnospirales</taxon>
        <taxon>Lachnospiraceae</taxon>
        <taxon>Diplocloster</taxon>
    </lineage>
</organism>
<sequence>MNFQQVTIDDCNRMYDQLGKAVVINDGRVLGFVQCPGIWTQQIDAGEFGRQVFFHAR</sequence>
<evidence type="ECO:0000313" key="2">
    <source>
        <dbReference type="Proteomes" id="UP000712157"/>
    </source>
</evidence>
<proteinExistence type="predicted"/>
<evidence type="ECO:0000313" key="1">
    <source>
        <dbReference type="EMBL" id="MBU9738876.1"/>
    </source>
</evidence>
<dbReference type="AlphaFoldDB" id="A0A949K6X0"/>
<protein>
    <submittedName>
        <fullName evidence="1">Uncharacterized protein</fullName>
    </submittedName>
</protein>
<name>A0A949K6X0_9FIRM</name>
<keyword evidence="2" id="KW-1185">Reference proteome</keyword>
<dbReference type="RefSeq" id="WP_238722897.1">
    <property type="nucleotide sequence ID" value="NZ_JAHQCW010000043.1"/>
</dbReference>
<reference evidence="1" key="1">
    <citation type="submission" date="2021-06" db="EMBL/GenBank/DDBJ databases">
        <title>Description of novel taxa of the family Lachnospiraceae.</title>
        <authorList>
            <person name="Chaplin A.V."/>
            <person name="Sokolova S.R."/>
            <person name="Pikina A.P."/>
            <person name="Korzhanova M."/>
            <person name="Belova V."/>
            <person name="Korostin D."/>
            <person name="Efimov B.A."/>
        </authorList>
    </citation>
    <scope>NUCLEOTIDE SEQUENCE</scope>
    <source>
        <strain evidence="1">ASD5720</strain>
    </source>
</reference>